<comment type="catalytic activity">
    <reaction evidence="1 9">
        <text>N-(5-phospho-beta-D-ribosyl)anthranilate = 1-(2-carboxyphenylamino)-1-deoxy-D-ribulose 5-phosphate</text>
        <dbReference type="Rhea" id="RHEA:21540"/>
        <dbReference type="ChEBI" id="CHEBI:18277"/>
        <dbReference type="ChEBI" id="CHEBI:58613"/>
        <dbReference type="EC" id="5.3.1.24"/>
    </reaction>
</comment>
<comment type="caution">
    <text evidence="11">The sequence shown here is derived from an EMBL/GenBank/DDBJ whole genome shotgun (WGS) entry which is preliminary data.</text>
</comment>
<dbReference type="GO" id="GO:0000162">
    <property type="term" value="P:L-tryptophan biosynthetic process"/>
    <property type="evidence" value="ECO:0007669"/>
    <property type="project" value="UniProtKB-UniRule"/>
</dbReference>
<dbReference type="InterPro" id="IPR044643">
    <property type="entry name" value="TrpF_fam"/>
</dbReference>
<keyword evidence="6 9" id="KW-0822">Tryptophan biosynthesis</keyword>
<feature type="domain" description="N-(5'phosphoribosyl) anthranilate isomerase (PRAI)" evidence="10">
    <location>
        <begin position="7"/>
        <end position="206"/>
    </location>
</feature>
<dbReference type="SUPFAM" id="SSF51366">
    <property type="entry name" value="Ribulose-phoshate binding barrel"/>
    <property type="match status" value="1"/>
</dbReference>
<dbReference type="InterPro" id="IPR001240">
    <property type="entry name" value="PRAI_dom"/>
</dbReference>
<dbReference type="PANTHER" id="PTHR42894">
    <property type="entry name" value="N-(5'-PHOSPHORIBOSYL)ANTHRANILATE ISOMERASE"/>
    <property type="match status" value="1"/>
</dbReference>
<evidence type="ECO:0000256" key="6">
    <source>
        <dbReference type="ARBA" id="ARBA00022822"/>
    </source>
</evidence>
<reference evidence="11 12" key="1">
    <citation type="submission" date="2018-06" db="EMBL/GenBank/DDBJ databases">
        <title>Thermoflavimicrobium daqus sp. nov., a thermophilic microbe isolated from Moutai-flavour Daqu.</title>
        <authorList>
            <person name="Wang X."/>
            <person name="Zhou H."/>
        </authorList>
    </citation>
    <scope>NUCLEOTIDE SEQUENCE [LARGE SCALE GENOMIC DNA]</scope>
    <source>
        <strain evidence="11 12">FBKL4.011</strain>
    </source>
</reference>
<dbReference type="UniPathway" id="UPA00035">
    <property type="reaction ID" value="UER00042"/>
</dbReference>
<keyword evidence="7 9" id="KW-0057">Aromatic amino acid biosynthesis</keyword>
<reference evidence="11 12" key="2">
    <citation type="submission" date="2018-06" db="EMBL/GenBank/DDBJ databases">
        <authorList>
            <person name="Zhirakovskaya E."/>
        </authorList>
    </citation>
    <scope>NUCLEOTIDE SEQUENCE [LARGE SCALE GENOMIC DNA]</scope>
    <source>
        <strain evidence="11 12">FBKL4.011</strain>
    </source>
</reference>
<dbReference type="InterPro" id="IPR013785">
    <property type="entry name" value="Aldolase_TIM"/>
</dbReference>
<dbReference type="GO" id="GO:0004640">
    <property type="term" value="F:phosphoribosylanthranilate isomerase activity"/>
    <property type="evidence" value="ECO:0007669"/>
    <property type="project" value="UniProtKB-UniRule"/>
</dbReference>
<evidence type="ECO:0000256" key="8">
    <source>
        <dbReference type="ARBA" id="ARBA00023235"/>
    </source>
</evidence>
<dbReference type="Proteomes" id="UP000251213">
    <property type="component" value="Unassembled WGS sequence"/>
</dbReference>
<name>A0A364K2F6_9BACL</name>
<dbReference type="CDD" id="cd00405">
    <property type="entry name" value="PRAI"/>
    <property type="match status" value="1"/>
</dbReference>
<dbReference type="AlphaFoldDB" id="A0A364K2F6"/>
<proteinExistence type="inferred from homology"/>
<keyword evidence="5 9" id="KW-0028">Amino-acid biosynthesis</keyword>
<dbReference type="EMBL" id="QJKK01000008">
    <property type="protein sequence ID" value="RAL22618.1"/>
    <property type="molecule type" value="Genomic_DNA"/>
</dbReference>
<accession>A0A364K2F6</accession>
<evidence type="ECO:0000256" key="4">
    <source>
        <dbReference type="ARBA" id="ARBA00022272"/>
    </source>
</evidence>
<protein>
    <recommendedName>
        <fullName evidence="4 9">N-(5'-phosphoribosyl)anthranilate isomerase</fullName>
        <shortName evidence="9">PRAI</shortName>
        <ecNumber evidence="3 9">5.3.1.24</ecNumber>
    </recommendedName>
</protein>
<dbReference type="InterPro" id="IPR011060">
    <property type="entry name" value="RibuloseP-bd_barrel"/>
</dbReference>
<dbReference type="PANTHER" id="PTHR42894:SF1">
    <property type="entry name" value="N-(5'-PHOSPHORIBOSYL)ANTHRANILATE ISOMERASE"/>
    <property type="match status" value="1"/>
</dbReference>
<dbReference type="Pfam" id="PF00697">
    <property type="entry name" value="PRAI"/>
    <property type="match status" value="1"/>
</dbReference>
<evidence type="ECO:0000256" key="3">
    <source>
        <dbReference type="ARBA" id="ARBA00012572"/>
    </source>
</evidence>
<sequence length="216" mass="24594">MSRIQIKLCGFRCVEDVQKVKTFPIDAIGFILVPGRKRTVREEEYPELLAAVPSSVKKVGVFLNPTQSEMEKWFKIAPLDIVQLHGTESPEFCKWVRDIFHVQIIKTFHIHSHEWVDPITAYQSSIDVALLDHAHGGTGQTYDWSVIPPYQKRCQDLHIPLWVAGGLTSENVFSLLQQVHPNGIDVSSGIESDGVKDFNKIKTFIERVTEYEHICP</sequence>
<evidence type="ECO:0000256" key="1">
    <source>
        <dbReference type="ARBA" id="ARBA00001164"/>
    </source>
</evidence>
<evidence type="ECO:0000313" key="11">
    <source>
        <dbReference type="EMBL" id="RAL22618.1"/>
    </source>
</evidence>
<dbReference type="EC" id="5.3.1.24" evidence="3 9"/>
<keyword evidence="8 9" id="KW-0413">Isomerase</keyword>
<keyword evidence="12" id="KW-1185">Reference proteome</keyword>
<evidence type="ECO:0000256" key="9">
    <source>
        <dbReference type="HAMAP-Rule" id="MF_00135"/>
    </source>
</evidence>
<gene>
    <name evidence="9" type="primary">trpF</name>
    <name evidence="11" type="ORF">DL897_13180</name>
</gene>
<evidence type="ECO:0000256" key="5">
    <source>
        <dbReference type="ARBA" id="ARBA00022605"/>
    </source>
</evidence>
<dbReference type="HAMAP" id="MF_00135">
    <property type="entry name" value="PRAI"/>
    <property type="match status" value="1"/>
</dbReference>
<evidence type="ECO:0000313" key="12">
    <source>
        <dbReference type="Proteomes" id="UP000251213"/>
    </source>
</evidence>
<organism evidence="11 12">
    <name type="scientific">Thermoflavimicrobium daqui</name>
    <dbReference type="NCBI Taxonomy" id="2137476"/>
    <lineage>
        <taxon>Bacteria</taxon>
        <taxon>Bacillati</taxon>
        <taxon>Bacillota</taxon>
        <taxon>Bacilli</taxon>
        <taxon>Bacillales</taxon>
        <taxon>Thermoactinomycetaceae</taxon>
        <taxon>Thermoflavimicrobium</taxon>
    </lineage>
</organism>
<evidence type="ECO:0000256" key="7">
    <source>
        <dbReference type="ARBA" id="ARBA00023141"/>
    </source>
</evidence>
<comment type="pathway">
    <text evidence="2 9">Amino-acid biosynthesis; L-tryptophan biosynthesis; L-tryptophan from chorismate: step 3/5.</text>
</comment>
<evidence type="ECO:0000256" key="2">
    <source>
        <dbReference type="ARBA" id="ARBA00004664"/>
    </source>
</evidence>
<comment type="similarity">
    <text evidence="9">Belongs to the TrpF family.</text>
</comment>
<evidence type="ECO:0000259" key="10">
    <source>
        <dbReference type="Pfam" id="PF00697"/>
    </source>
</evidence>
<dbReference type="RefSeq" id="WP_113659621.1">
    <property type="nucleotide sequence ID" value="NZ_KZ845670.1"/>
</dbReference>
<dbReference type="OrthoDB" id="9786954at2"/>
<dbReference type="Gene3D" id="3.20.20.70">
    <property type="entry name" value="Aldolase class I"/>
    <property type="match status" value="1"/>
</dbReference>